<sequence>MAGISNFTSRTLIIISGRISNLQFLDIRNNMKIMTEAQWKAYART</sequence>
<accession>X1K2D0</accession>
<feature type="non-terminal residue" evidence="1">
    <location>
        <position position="45"/>
    </location>
</feature>
<proteinExistence type="predicted"/>
<protein>
    <submittedName>
        <fullName evidence="1">Uncharacterized protein</fullName>
    </submittedName>
</protein>
<reference evidence="1" key="1">
    <citation type="journal article" date="2014" name="Front. Microbiol.">
        <title>High frequency of phylogenetically diverse reductive dehalogenase-homologous genes in deep subseafloor sedimentary metagenomes.</title>
        <authorList>
            <person name="Kawai M."/>
            <person name="Futagami T."/>
            <person name="Toyoda A."/>
            <person name="Takaki Y."/>
            <person name="Nishi S."/>
            <person name="Hori S."/>
            <person name="Arai W."/>
            <person name="Tsubouchi T."/>
            <person name="Morono Y."/>
            <person name="Uchiyama I."/>
            <person name="Ito T."/>
            <person name="Fujiyama A."/>
            <person name="Inagaki F."/>
            <person name="Takami H."/>
        </authorList>
    </citation>
    <scope>NUCLEOTIDE SEQUENCE</scope>
    <source>
        <strain evidence="1">Expedition CK06-06</strain>
    </source>
</reference>
<name>X1K2D0_9ZZZZ</name>
<organism evidence="1">
    <name type="scientific">marine sediment metagenome</name>
    <dbReference type="NCBI Taxonomy" id="412755"/>
    <lineage>
        <taxon>unclassified sequences</taxon>
        <taxon>metagenomes</taxon>
        <taxon>ecological metagenomes</taxon>
    </lineage>
</organism>
<dbReference type="EMBL" id="BARU01046326">
    <property type="protein sequence ID" value="GAI01152.1"/>
    <property type="molecule type" value="Genomic_DNA"/>
</dbReference>
<dbReference type="AlphaFoldDB" id="X1K2D0"/>
<evidence type="ECO:0000313" key="1">
    <source>
        <dbReference type="EMBL" id="GAI01152.1"/>
    </source>
</evidence>
<comment type="caution">
    <text evidence="1">The sequence shown here is derived from an EMBL/GenBank/DDBJ whole genome shotgun (WGS) entry which is preliminary data.</text>
</comment>
<gene>
    <name evidence="1" type="ORF">S03H2_69937</name>
</gene>